<dbReference type="GO" id="GO:0005737">
    <property type="term" value="C:cytoplasm"/>
    <property type="evidence" value="ECO:0007669"/>
    <property type="project" value="TreeGrafter"/>
</dbReference>
<keyword evidence="4" id="KW-1185">Reference proteome</keyword>
<feature type="compositionally biased region" description="Low complexity" evidence="1">
    <location>
        <begin position="1018"/>
        <end position="1028"/>
    </location>
</feature>
<dbReference type="CDD" id="cd00170">
    <property type="entry name" value="SEC14"/>
    <property type="match status" value="1"/>
</dbReference>
<protein>
    <submittedName>
        <fullName evidence="3">CDC42 Rho GTPase-activating protein</fullName>
    </submittedName>
</protein>
<feature type="compositionally biased region" description="Low complexity" evidence="1">
    <location>
        <begin position="1052"/>
        <end position="1066"/>
    </location>
</feature>
<dbReference type="InterPro" id="IPR008936">
    <property type="entry name" value="Rho_GTPase_activation_prot"/>
</dbReference>
<feature type="compositionally biased region" description="Polar residues" evidence="1">
    <location>
        <begin position="823"/>
        <end position="840"/>
    </location>
</feature>
<dbReference type="InterPro" id="IPR036865">
    <property type="entry name" value="CRAL-TRIO_dom_sf"/>
</dbReference>
<organism evidence="3 4">
    <name type="scientific">Ceraceosorus bombacis</name>
    <dbReference type="NCBI Taxonomy" id="401625"/>
    <lineage>
        <taxon>Eukaryota</taxon>
        <taxon>Fungi</taxon>
        <taxon>Dikarya</taxon>
        <taxon>Basidiomycota</taxon>
        <taxon>Ustilaginomycotina</taxon>
        <taxon>Exobasidiomycetes</taxon>
        <taxon>Ceraceosorales</taxon>
        <taxon>Ceraceosoraceae</taxon>
        <taxon>Ceraceosorus</taxon>
    </lineage>
</organism>
<accession>A0A0N7LBH6</accession>
<evidence type="ECO:0000256" key="1">
    <source>
        <dbReference type="SAM" id="MobiDB-lite"/>
    </source>
</evidence>
<feature type="region of interest" description="Disordered" evidence="1">
    <location>
        <begin position="690"/>
        <end position="732"/>
    </location>
</feature>
<dbReference type="Gene3D" id="1.10.555.10">
    <property type="entry name" value="Rho GTPase activation protein"/>
    <property type="match status" value="1"/>
</dbReference>
<proteinExistence type="predicted"/>
<sequence length="1136" mass="118664">MSGSPRASRQTRSPPERRSTEPGPSRLGGLFNSLFAKSAAKRTRPGPASGSAVQQASTAEERDGPITAPGGWGSLLTWRGAAPDALMSAEPETLEQPTDVASQRRTHSRRSSSVDSHRGTGDVSGRGSQGGGRSRGAIPFDLSPPTATTGLPTSVGEEDDNEDHRYESPFASPSRKGRPRLALDALAAHLEDGSLPASPVVSPTKLQAGGDSAFEVERQLGADAYGTLSRLSHLNHRRSIPVLPRASGAIRQAGRSSMAEAADEAGFRRKGSLRMASAPARAWPGSSSDTSEGITRWDNKEGWSVGERERIDECVRMCVTPAGVDNESRPMVVLSVCSLPDPKEVDYDHLFVRLMSALDLFVENDYTVILFASAGRHRPGWNWLWKAYKGLTRNYRKNLKRLYIVHPTLFTKTLVQFINTGSYFISPKFARKIVQCSTLAELGQHVPLQQIELPPEVLTHDLALTKGEEAKDSLSTQEAGTLDATKKVFGVPLEHLMGESGEYWSIPRVVKDCIEFLRAPLPGSEDTGELLMDTEGIFRRSPPSSLLRAAQMAYDGGHPVNLERYGDGPASAAHLAASLLKTFLRRLPSPLFPPTLYPLVKACPLHDAGENNLEDTLEYIRSRLLPALAPPCKITLLATVCELLHDVAQRSQRNKMDAANMATVIAPNLVRGSDPLRDVAMCRVEGIGSMHSTVSSSGGKPQGPPPATLSRGAASTPDSNATDVKGPAGGDRTLGTVLRICVEHAYEIFPAAPVEPPMNTSYSDSIDGIISGAVTPAQPSSPSVPRSSARLPPLSTSVSTWTDSSASEGRPSSEHALLGLGLSAQTSAHSQKSSASQGDANLSPAGASEASAWARPRSGSASQPAGRGSAEQSATSAEPAQLEAGMHPSSTAPHGASIRSVGGARSGEGGSYRGAGGGFGTLGKSSAGSLRLTKGRLGSIGSGSSLRGASTLAATGAHANSIFAQGSPLGKTVQGDHAITPPMATGMVRYASTGSEGLTSSPSGVSLSGANASGLFSNSSASNSTLSSPVARKGSSPSAHTATAVDDRFPLSARSSTPRTSASSSSMVGSTMDADVQSSLMVDALTTPLNSSIANTNRAPSTPGPSAGQPISRHLSAPGGGRPLSEVVEHDDDHLE</sequence>
<evidence type="ECO:0000313" key="3">
    <source>
        <dbReference type="EMBL" id="CEH19410.1"/>
    </source>
</evidence>
<dbReference type="Pfam" id="PF13716">
    <property type="entry name" value="CRAL_TRIO_2"/>
    <property type="match status" value="1"/>
</dbReference>
<dbReference type="SUPFAM" id="SSF48350">
    <property type="entry name" value="GTPase activation domain, GAP"/>
    <property type="match status" value="1"/>
</dbReference>
<evidence type="ECO:0000313" key="4">
    <source>
        <dbReference type="Proteomes" id="UP000054845"/>
    </source>
</evidence>
<dbReference type="Pfam" id="PF00620">
    <property type="entry name" value="RhoGAP"/>
    <property type="match status" value="1"/>
</dbReference>
<dbReference type="PANTHER" id="PTHR45808">
    <property type="entry name" value="RHO GTPASE-ACTIVATING PROTEIN 68F"/>
    <property type="match status" value="1"/>
</dbReference>
<feature type="region of interest" description="Disordered" evidence="1">
    <location>
        <begin position="1018"/>
        <end position="1071"/>
    </location>
</feature>
<evidence type="ECO:0000259" key="2">
    <source>
        <dbReference type="PROSITE" id="PS50238"/>
    </source>
</evidence>
<feature type="compositionally biased region" description="Low complexity" evidence="1">
    <location>
        <begin position="770"/>
        <end position="795"/>
    </location>
</feature>
<dbReference type="GO" id="GO:0005096">
    <property type="term" value="F:GTPase activator activity"/>
    <property type="evidence" value="ECO:0007669"/>
    <property type="project" value="TreeGrafter"/>
</dbReference>
<feature type="region of interest" description="Disordered" evidence="1">
    <location>
        <begin position="1091"/>
        <end position="1136"/>
    </location>
</feature>
<feature type="region of interest" description="Disordered" evidence="1">
    <location>
        <begin position="770"/>
        <end position="909"/>
    </location>
</feature>
<dbReference type="EMBL" id="CCYA01000389">
    <property type="protein sequence ID" value="CEH19410.1"/>
    <property type="molecule type" value="Genomic_DNA"/>
</dbReference>
<dbReference type="OrthoDB" id="19923at2759"/>
<name>A0A0N7LBH6_9BASI</name>
<dbReference type="SUPFAM" id="SSF52087">
    <property type="entry name" value="CRAL/TRIO domain"/>
    <property type="match status" value="1"/>
</dbReference>
<feature type="compositionally biased region" description="Polar residues" evidence="1">
    <location>
        <begin position="1"/>
        <end position="13"/>
    </location>
</feature>
<dbReference type="STRING" id="401625.A0A0N7LBH6"/>
<dbReference type="InterPro" id="IPR000198">
    <property type="entry name" value="RhoGAP_dom"/>
</dbReference>
<feature type="compositionally biased region" description="Polar residues" evidence="1">
    <location>
        <begin position="1091"/>
        <end position="1100"/>
    </location>
</feature>
<feature type="compositionally biased region" description="Polar residues" evidence="1">
    <location>
        <begin position="796"/>
        <end position="807"/>
    </location>
</feature>
<feature type="compositionally biased region" description="Gly residues" evidence="1">
    <location>
        <begin position="122"/>
        <end position="134"/>
    </location>
</feature>
<feature type="compositionally biased region" description="Basic and acidic residues" evidence="1">
    <location>
        <begin position="1127"/>
        <end position="1136"/>
    </location>
</feature>
<feature type="region of interest" description="Disordered" evidence="1">
    <location>
        <begin position="1"/>
        <end position="178"/>
    </location>
</feature>
<reference evidence="3 4" key="1">
    <citation type="submission" date="2014-09" db="EMBL/GenBank/DDBJ databases">
        <authorList>
            <person name="Magalhaes I.L.F."/>
            <person name="Oliveira U."/>
            <person name="Santos F.R."/>
            <person name="Vidigal T.H.D.A."/>
            <person name="Brescovit A.D."/>
            <person name="Santos A.J."/>
        </authorList>
    </citation>
    <scope>NUCLEOTIDE SEQUENCE [LARGE SCALE GENOMIC DNA]</scope>
</reference>
<dbReference type="PROSITE" id="PS50238">
    <property type="entry name" value="RHOGAP"/>
    <property type="match status" value="1"/>
</dbReference>
<dbReference type="PANTHER" id="PTHR45808:SF2">
    <property type="entry name" value="RHO GTPASE-ACTIVATING PROTEIN 68F"/>
    <property type="match status" value="1"/>
</dbReference>
<dbReference type="Proteomes" id="UP000054845">
    <property type="component" value="Unassembled WGS sequence"/>
</dbReference>
<feature type="domain" description="Rho-GAP" evidence="2">
    <location>
        <begin position="491"/>
        <end position="749"/>
    </location>
</feature>
<dbReference type="InterPro" id="IPR001251">
    <property type="entry name" value="CRAL-TRIO_dom"/>
</dbReference>
<dbReference type="SMART" id="SM00324">
    <property type="entry name" value="RhoGAP"/>
    <property type="match status" value="1"/>
</dbReference>
<dbReference type="GO" id="GO:0007264">
    <property type="term" value="P:small GTPase-mediated signal transduction"/>
    <property type="evidence" value="ECO:0007669"/>
    <property type="project" value="TreeGrafter"/>
</dbReference>
<dbReference type="AlphaFoldDB" id="A0A0N7LBH6"/>
<dbReference type="Gene3D" id="3.40.525.10">
    <property type="entry name" value="CRAL-TRIO lipid binding domain"/>
    <property type="match status" value="1"/>
</dbReference>